<accession>A0AAV2YIL2</accession>
<dbReference type="GO" id="GO:0016702">
    <property type="term" value="F:oxidoreductase activity, acting on single donors with incorporation of molecular oxygen, incorporation of two atoms of oxygen"/>
    <property type="evidence" value="ECO:0007669"/>
    <property type="project" value="InterPro"/>
</dbReference>
<dbReference type="SUPFAM" id="SSF48484">
    <property type="entry name" value="Lipoxigenase"/>
    <property type="match status" value="1"/>
</dbReference>
<dbReference type="InterPro" id="IPR036226">
    <property type="entry name" value="LipOase_C_sf"/>
</dbReference>
<dbReference type="InterPro" id="IPR000907">
    <property type="entry name" value="LipOase"/>
</dbReference>
<dbReference type="Gene3D" id="3.10.450.60">
    <property type="match status" value="1"/>
</dbReference>
<sequence>MHSVEDVRDAEALFVTDFSHIAQFNDPDQKRKHAPNVVGFFCYNNDTDKLKPVAIHVVDTKLTYSPYDTQEEWTLAKMALNAAEINYQQIHHMVETHMAFVPMKVEMMRTMAPEHPVHALVAHHLFTDLSVQFNAGKMLFSPNTTLDNTFAFGAVGSLRFVAHDLPRVSFADDFPAEVERRGWNKIPTHRYTAYGTQFYDLLKTFVDGYLSVYYASDVAVQRDFELQNWAKQTATNIDTYDFPESFESLESLSKLLTHVVFQHAFKHHAMNGRVSWETIALPYSAPAIWKEMPTFKTKHGKKHINLLEYVPPQSNIMDVMKVATMYYRPVPEEVTLLKAYRVAPFSQVTELQPHVNEPEAGLRELDSFVVSNEATKDHPYDLLRPAALPYFAWI</sequence>
<dbReference type="InterPro" id="IPR013819">
    <property type="entry name" value="LipOase_C"/>
</dbReference>
<protein>
    <recommendedName>
        <fullName evidence="4">Lipoxygenase domain-containing protein</fullName>
    </recommendedName>
</protein>
<evidence type="ECO:0000313" key="6">
    <source>
        <dbReference type="Proteomes" id="UP001146120"/>
    </source>
</evidence>
<evidence type="ECO:0000256" key="3">
    <source>
        <dbReference type="ARBA" id="ARBA00023002"/>
    </source>
</evidence>
<comment type="caution">
    <text evidence="5">The sequence shown here is derived from an EMBL/GenBank/DDBJ whole genome shotgun (WGS) entry which is preliminary data.</text>
</comment>
<evidence type="ECO:0000256" key="2">
    <source>
        <dbReference type="ARBA" id="ARBA00022964"/>
    </source>
</evidence>
<dbReference type="GO" id="GO:0046872">
    <property type="term" value="F:metal ion binding"/>
    <property type="evidence" value="ECO:0007669"/>
    <property type="project" value="UniProtKB-KW"/>
</dbReference>
<evidence type="ECO:0000313" key="5">
    <source>
        <dbReference type="EMBL" id="DAZ93118.1"/>
    </source>
</evidence>
<dbReference type="Gene3D" id="1.20.245.10">
    <property type="entry name" value="Lipoxygenase-1, Domain 5"/>
    <property type="match status" value="1"/>
</dbReference>
<dbReference type="PROSITE" id="PS51393">
    <property type="entry name" value="LIPOXYGENASE_3"/>
    <property type="match status" value="1"/>
</dbReference>
<dbReference type="PANTHER" id="PTHR11771">
    <property type="entry name" value="LIPOXYGENASE"/>
    <property type="match status" value="1"/>
</dbReference>
<keyword evidence="1" id="KW-0479">Metal-binding</keyword>
<dbReference type="GO" id="GO:0034440">
    <property type="term" value="P:lipid oxidation"/>
    <property type="evidence" value="ECO:0007669"/>
    <property type="project" value="InterPro"/>
</dbReference>
<keyword evidence="3" id="KW-0560">Oxidoreductase</keyword>
<proteinExistence type="predicted"/>
<organism evidence="5 6">
    <name type="scientific">Lagenidium giganteum</name>
    <dbReference type="NCBI Taxonomy" id="4803"/>
    <lineage>
        <taxon>Eukaryota</taxon>
        <taxon>Sar</taxon>
        <taxon>Stramenopiles</taxon>
        <taxon>Oomycota</taxon>
        <taxon>Peronosporomycetes</taxon>
        <taxon>Pythiales</taxon>
        <taxon>Pythiaceae</taxon>
    </lineage>
</organism>
<reference evidence="5" key="2">
    <citation type="journal article" date="2023" name="Microbiol Resour">
        <title>Decontamination and Annotation of the Draft Genome Sequence of the Oomycete Lagenidium giganteum ARSEF 373.</title>
        <authorList>
            <person name="Morgan W.R."/>
            <person name="Tartar A."/>
        </authorList>
    </citation>
    <scope>NUCLEOTIDE SEQUENCE</scope>
    <source>
        <strain evidence="5">ARSEF 373</strain>
    </source>
</reference>
<dbReference type="EMBL" id="DAKRPA010000343">
    <property type="protein sequence ID" value="DAZ93118.1"/>
    <property type="molecule type" value="Genomic_DNA"/>
</dbReference>
<evidence type="ECO:0000259" key="4">
    <source>
        <dbReference type="PROSITE" id="PS51393"/>
    </source>
</evidence>
<keyword evidence="2" id="KW-0223">Dioxygenase</keyword>
<keyword evidence="6" id="KW-1185">Reference proteome</keyword>
<dbReference type="AlphaFoldDB" id="A0AAV2YIL2"/>
<dbReference type="Proteomes" id="UP001146120">
    <property type="component" value="Unassembled WGS sequence"/>
</dbReference>
<name>A0AAV2YIL2_9STRA</name>
<evidence type="ECO:0000256" key="1">
    <source>
        <dbReference type="ARBA" id="ARBA00022723"/>
    </source>
</evidence>
<reference evidence="5" key="1">
    <citation type="submission" date="2022-11" db="EMBL/GenBank/DDBJ databases">
        <authorList>
            <person name="Morgan W.R."/>
            <person name="Tartar A."/>
        </authorList>
    </citation>
    <scope>NUCLEOTIDE SEQUENCE</scope>
    <source>
        <strain evidence="5">ARSEF 373</strain>
    </source>
</reference>
<dbReference type="Pfam" id="PF00305">
    <property type="entry name" value="Lipoxygenase"/>
    <property type="match status" value="1"/>
</dbReference>
<gene>
    <name evidence="5" type="ORF">N0F65_012824</name>
</gene>
<feature type="domain" description="Lipoxygenase" evidence="4">
    <location>
        <begin position="1"/>
        <end position="394"/>
    </location>
</feature>